<feature type="region of interest" description="Disordered" evidence="2">
    <location>
        <begin position="297"/>
        <end position="318"/>
    </location>
</feature>
<reference evidence="4" key="1">
    <citation type="submission" date="2017-07" db="EMBL/GenBank/DDBJ databases">
        <title>Taro Niue Genome Assembly and Annotation.</title>
        <authorList>
            <person name="Atibalentja N."/>
            <person name="Keating K."/>
            <person name="Fields C.J."/>
        </authorList>
    </citation>
    <scope>NUCLEOTIDE SEQUENCE</scope>
    <source>
        <strain evidence="4">Niue_2</strain>
        <tissue evidence="4">Leaf</tissue>
    </source>
</reference>
<comment type="caution">
    <text evidence="4">The sequence shown here is derived from an EMBL/GenBank/DDBJ whole genome shotgun (WGS) entry which is preliminary data.</text>
</comment>
<evidence type="ECO:0000313" key="4">
    <source>
        <dbReference type="EMBL" id="MQM07671.1"/>
    </source>
</evidence>
<dbReference type="GO" id="GO:0016491">
    <property type="term" value="F:oxidoreductase activity"/>
    <property type="evidence" value="ECO:0007669"/>
    <property type="project" value="UniProtKB-KW"/>
</dbReference>
<evidence type="ECO:0000256" key="1">
    <source>
        <dbReference type="ARBA" id="ARBA00023002"/>
    </source>
</evidence>
<sequence length="335" mass="37948">MLRLNVSRAKAQSRTNSLASLETGPTKFVFYTLTGHVCEISLARLRSVRGRRIWIWSLNGHKYPGPLQHRGHPYSSKKEDLRHEGSFEWFCRVIDEVAEKDRIGTIELHNCCTNMYEEGDACSALVVMLQSYLLITTSCNLNNYVRLALLAATTTSPRSHLVPFQVHYTTFYRSPEETRCTYQNLQTSKRLTTDPPRHASPLVPIPESFWSLPSPYKGRKPAPPSSATPKPHQKFCDLSLSLSYPTAQEIPCLFQFLWCVLFEIMDLLLSMSILTSAADISREKAKAQEWMNAWVGRHDGNKGQSAPAAEQPQQGRPWCAPEFDGVNCFETIVSH</sequence>
<protein>
    <recommendedName>
        <fullName evidence="3">Ferric reductase NAD binding domain-containing protein</fullName>
    </recommendedName>
</protein>
<proteinExistence type="predicted"/>
<keyword evidence="1" id="KW-0560">Oxidoreductase</keyword>
<evidence type="ECO:0000256" key="2">
    <source>
        <dbReference type="SAM" id="MobiDB-lite"/>
    </source>
</evidence>
<name>A0A843WQM6_COLES</name>
<accession>A0A843WQM6</accession>
<dbReference type="AlphaFoldDB" id="A0A843WQM6"/>
<dbReference type="OrthoDB" id="757625at2759"/>
<dbReference type="InterPro" id="IPR013121">
    <property type="entry name" value="Fe_red_NAD-bd_6"/>
</dbReference>
<gene>
    <name evidence="4" type="ORF">Taro_040514</name>
</gene>
<dbReference type="InterPro" id="IPR039261">
    <property type="entry name" value="FNR_nucleotide-bd"/>
</dbReference>
<feature type="domain" description="Ferric reductase NAD binding" evidence="3">
    <location>
        <begin position="82"/>
        <end position="129"/>
    </location>
</feature>
<dbReference type="Proteomes" id="UP000652761">
    <property type="component" value="Unassembled WGS sequence"/>
</dbReference>
<evidence type="ECO:0000259" key="3">
    <source>
        <dbReference type="Pfam" id="PF08030"/>
    </source>
</evidence>
<dbReference type="EMBL" id="NMUH01003930">
    <property type="protein sequence ID" value="MQM07671.1"/>
    <property type="molecule type" value="Genomic_DNA"/>
</dbReference>
<dbReference type="Gene3D" id="3.40.50.80">
    <property type="entry name" value="Nucleotide-binding domain of ferredoxin-NADP reductase (FNR) module"/>
    <property type="match status" value="1"/>
</dbReference>
<evidence type="ECO:0000313" key="5">
    <source>
        <dbReference type="Proteomes" id="UP000652761"/>
    </source>
</evidence>
<dbReference type="Pfam" id="PF08030">
    <property type="entry name" value="NAD_binding_6"/>
    <property type="match status" value="1"/>
</dbReference>
<keyword evidence="5" id="KW-1185">Reference proteome</keyword>
<organism evidence="4 5">
    <name type="scientific">Colocasia esculenta</name>
    <name type="common">Wild taro</name>
    <name type="synonym">Arum esculentum</name>
    <dbReference type="NCBI Taxonomy" id="4460"/>
    <lineage>
        <taxon>Eukaryota</taxon>
        <taxon>Viridiplantae</taxon>
        <taxon>Streptophyta</taxon>
        <taxon>Embryophyta</taxon>
        <taxon>Tracheophyta</taxon>
        <taxon>Spermatophyta</taxon>
        <taxon>Magnoliopsida</taxon>
        <taxon>Liliopsida</taxon>
        <taxon>Araceae</taxon>
        <taxon>Aroideae</taxon>
        <taxon>Colocasieae</taxon>
        <taxon>Colocasia</taxon>
    </lineage>
</organism>